<evidence type="ECO:0000256" key="1">
    <source>
        <dbReference type="SAM" id="MobiDB-lite"/>
    </source>
</evidence>
<feature type="compositionally biased region" description="Basic residues" evidence="1">
    <location>
        <begin position="21"/>
        <end position="37"/>
    </location>
</feature>
<feature type="compositionally biased region" description="Basic and acidic residues" evidence="1">
    <location>
        <begin position="1"/>
        <end position="20"/>
    </location>
</feature>
<feature type="non-terminal residue" evidence="2">
    <location>
        <position position="207"/>
    </location>
</feature>
<gene>
    <name evidence="2" type="ORF">DKP91_17545</name>
</gene>
<protein>
    <submittedName>
        <fullName evidence="2">Conjugal transfer protein</fullName>
    </submittedName>
</protein>
<proteinExistence type="predicted"/>
<dbReference type="AlphaFoldDB" id="A0AB73TKM2"/>
<organism evidence="2 3">
    <name type="scientific">Enterococcus faecium</name>
    <name type="common">Streptococcus faecium</name>
    <dbReference type="NCBI Taxonomy" id="1352"/>
    <lineage>
        <taxon>Bacteria</taxon>
        <taxon>Bacillati</taxon>
        <taxon>Bacillota</taxon>
        <taxon>Bacilli</taxon>
        <taxon>Lactobacillales</taxon>
        <taxon>Enterococcaceae</taxon>
        <taxon>Enterococcus</taxon>
    </lineage>
</organism>
<comment type="caution">
    <text evidence="2">The sequence shown here is derived from an EMBL/GenBank/DDBJ whole genome shotgun (WGS) entry which is preliminary data.</text>
</comment>
<reference evidence="2 3" key="1">
    <citation type="submission" date="2018-05" db="EMBL/GenBank/DDBJ databases">
        <title>Vancomycin-resistant Enterococcus faecium strain from Chelyabinsk, Russia.</title>
        <authorList>
            <person name="Gostev V."/>
            <person name="Goncharov A."/>
            <person name="Kolodzhieva V."/>
            <person name="Suvorov A."/>
            <person name="Sidorenko S."/>
            <person name="Zueva L."/>
        </authorList>
    </citation>
    <scope>NUCLEOTIDE SEQUENCE [LARGE SCALE GENOMIC DNA]</scope>
    <source>
        <strain evidence="2 3">20</strain>
    </source>
</reference>
<evidence type="ECO:0000313" key="2">
    <source>
        <dbReference type="EMBL" id="PZM50943.1"/>
    </source>
</evidence>
<evidence type="ECO:0000313" key="3">
    <source>
        <dbReference type="Proteomes" id="UP000249070"/>
    </source>
</evidence>
<dbReference type="EMBL" id="QHGU01000338">
    <property type="protein sequence ID" value="PZM50943.1"/>
    <property type="molecule type" value="Genomic_DNA"/>
</dbReference>
<dbReference type="Proteomes" id="UP000249070">
    <property type="component" value="Unassembled WGS sequence"/>
</dbReference>
<sequence length="207" mass="24001">MNLEKNDSKKSKKQPKDKQAKKVLKILAKQKKQRGKNQRRDAPPLSSQRSLTYKAMYENGVCELKEGLFSRTFKFSDINYAIADQSEQELTFSSYCELLNSCDSDTSLQISIINRSKDKKQFEKDLSYELVDDGLDVYRKEMNHMISNKIKYGNSSLQKEKYITFNQRAKTLEQAIPALNRLQGDLEDQFSEMGCEVEELSGIERLR</sequence>
<feature type="region of interest" description="Disordered" evidence="1">
    <location>
        <begin position="1"/>
        <end position="49"/>
    </location>
</feature>
<name>A0AB73TKM2_ENTFC</name>
<accession>A0AB73TKM2</accession>